<reference evidence="4 5" key="1">
    <citation type="submission" date="2018-08" db="EMBL/GenBank/DDBJ databases">
        <title>Genome and evolution of the arbuscular mycorrhizal fungus Diversispora epigaea (formerly Glomus versiforme) and its bacterial endosymbionts.</title>
        <authorList>
            <person name="Sun X."/>
            <person name="Fei Z."/>
            <person name="Harrison M."/>
        </authorList>
    </citation>
    <scope>NUCLEOTIDE SEQUENCE [LARGE SCALE GENOMIC DNA]</scope>
    <source>
        <strain evidence="4 5">IT104</strain>
    </source>
</reference>
<feature type="DNA-binding region" description="HMG box" evidence="1">
    <location>
        <begin position="46"/>
        <end position="113"/>
    </location>
</feature>
<dbReference type="GO" id="GO:0005634">
    <property type="term" value="C:nucleus"/>
    <property type="evidence" value="ECO:0007669"/>
    <property type="project" value="UniProtKB-UniRule"/>
</dbReference>
<protein>
    <recommendedName>
        <fullName evidence="3">HMG box domain-containing protein</fullName>
    </recommendedName>
</protein>
<evidence type="ECO:0000256" key="2">
    <source>
        <dbReference type="SAM" id="MobiDB-lite"/>
    </source>
</evidence>
<dbReference type="InterPro" id="IPR009071">
    <property type="entry name" value="HMG_box_dom"/>
</dbReference>
<dbReference type="GO" id="GO:0003677">
    <property type="term" value="F:DNA binding"/>
    <property type="evidence" value="ECO:0007669"/>
    <property type="project" value="UniProtKB-UniRule"/>
</dbReference>
<feature type="region of interest" description="Disordered" evidence="2">
    <location>
        <begin position="153"/>
        <end position="203"/>
    </location>
</feature>
<keyword evidence="1" id="KW-0238">DNA-binding</keyword>
<accession>A0A397J0U3</accession>
<sequence>MSVAEFSLDGLADSLIGQLDRNKIFPPHHNNPEEFVLDAHSKNKMPKRSPNAFLLCRKNVHKEAKRVGVCNMRVISKVTGILWRNSSLEEKEVYEELAKHIREIYIQRDNAANQYNNQPHLHQNFQHLQQQHYVVSNSYMPYSIPIQIPPLQYHNNNNNNNNNFHSHPSSLHHPMSTTNSNNLTSSSSSYSSSSSSSSSFSSSPPIYRYNNNNFAYDQYDQASVLDYWSIFRSNDDNPNNYSNDNSNDNSNDFNFH</sequence>
<dbReference type="Pfam" id="PF09011">
    <property type="entry name" value="HMG_box_2"/>
    <property type="match status" value="1"/>
</dbReference>
<feature type="domain" description="HMG box" evidence="3">
    <location>
        <begin position="46"/>
        <end position="113"/>
    </location>
</feature>
<dbReference type="PROSITE" id="PS50118">
    <property type="entry name" value="HMG_BOX_2"/>
    <property type="match status" value="1"/>
</dbReference>
<dbReference type="InterPro" id="IPR036910">
    <property type="entry name" value="HMG_box_dom_sf"/>
</dbReference>
<feature type="region of interest" description="Disordered" evidence="2">
    <location>
        <begin position="237"/>
        <end position="256"/>
    </location>
</feature>
<dbReference type="Proteomes" id="UP000266861">
    <property type="component" value="Unassembled WGS sequence"/>
</dbReference>
<dbReference type="SUPFAM" id="SSF47095">
    <property type="entry name" value="HMG-box"/>
    <property type="match status" value="1"/>
</dbReference>
<feature type="compositionally biased region" description="Low complexity" evidence="2">
    <location>
        <begin position="155"/>
        <end position="203"/>
    </location>
</feature>
<evidence type="ECO:0000259" key="3">
    <source>
        <dbReference type="PROSITE" id="PS50118"/>
    </source>
</evidence>
<name>A0A397J0U3_9GLOM</name>
<comment type="caution">
    <text evidence="4">The sequence shown here is derived from an EMBL/GenBank/DDBJ whole genome shotgun (WGS) entry which is preliminary data.</text>
</comment>
<gene>
    <name evidence="4" type="ORF">Glove_130g122</name>
</gene>
<organism evidence="4 5">
    <name type="scientific">Diversispora epigaea</name>
    <dbReference type="NCBI Taxonomy" id="1348612"/>
    <lineage>
        <taxon>Eukaryota</taxon>
        <taxon>Fungi</taxon>
        <taxon>Fungi incertae sedis</taxon>
        <taxon>Mucoromycota</taxon>
        <taxon>Glomeromycotina</taxon>
        <taxon>Glomeromycetes</taxon>
        <taxon>Diversisporales</taxon>
        <taxon>Diversisporaceae</taxon>
        <taxon>Diversispora</taxon>
    </lineage>
</organism>
<dbReference type="EMBL" id="PQFF01000121">
    <property type="protein sequence ID" value="RHZ80987.1"/>
    <property type="molecule type" value="Genomic_DNA"/>
</dbReference>
<keyword evidence="1" id="KW-0539">Nucleus</keyword>
<dbReference type="OrthoDB" id="6247875at2759"/>
<dbReference type="AlphaFoldDB" id="A0A397J0U3"/>
<evidence type="ECO:0000313" key="5">
    <source>
        <dbReference type="Proteomes" id="UP000266861"/>
    </source>
</evidence>
<evidence type="ECO:0000313" key="4">
    <source>
        <dbReference type="EMBL" id="RHZ80987.1"/>
    </source>
</evidence>
<dbReference type="Gene3D" id="1.10.30.10">
    <property type="entry name" value="High mobility group box domain"/>
    <property type="match status" value="1"/>
</dbReference>
<keyword evidence="5" id="KW-1185">Reference proteome</keyword>
<proteinExistence type="predicted"/>
<evidence type="ECO:0000256" key="1">
    <source>
        <dbReference type="PROSITE-ProRule" id="PRU00267"/>
    </source>
</evidence>
<dbReference type="SMART" id="SM00398">
    <property type="entry name" value="HMG"/>
    <property type="match status" value="1"/>
</dbReference>